<sequence>MSAQNKAKNIEMKEPLFREKNSTMTLILNPHEDIQLSHESFDILNQLENFAVASVKMPAETNTPFGTVTYQYGDAYRFFLFQLHQASNLLEDVQLDDLDAQYVQQLHSAKQALTIILPFTHELQQCYQLQLSIANLLVPKMMGLIDENAQRFLYRQQVKMIAQSHYLPNPAMLFSIQAVQRSGKIWLHTHGLIRCQLTELEILNVTKDTYNDFYYLIKHLAIQLVYLRLEKPNDPVEQTQILGAFNQQHPIVSHTIPWNQALKYYPNHALGGTDDRQIDHHSLSNLIFILLIDEHDEQQLVTADKASHLFKQDPLYTVPPLEIKREKLVAHEQFPLLLKAFNQHKDEPTWVPLVKISIPYGEHNLENVWFQLDELTNEMIIGKATHDAQYLPDIKTDTVATFPLDQMIDWIIYTPEGTITPNEAYRLI</sequence>
<dbReference type="RefSeq" id="WP_078755053.1">
    <property type="nucleotide sequence ID" value="NZ_FUWO01000001.1"/>
</dbReference>
<reference evidence="4" key="1">
    <citation type="submission" date="2017-02" db="EMBL/GenBank/DDBJ databases">
        <authorList>
            <person name="Varghese N."/>
            <person name="Submissions S."/>
        </authorList>
    </citation>
    <scope>NUCLEOTIDE SEQUENCE [LARGE SCALE GENOMIC DNA]</scope>
    <source>
        <strain evidence="4">DSM 15739</strain>
    </source>
</reference>
<evidence type="ECO:0000259" key="1">
    <source>
        <dbReference type="Pfam" id="PF13218"/>
    </source>
</evidence>
<evidence type="ECO:0000313" key="3">
    <source>
        <dbReference type="EMBL" id="SJZ31360.1"/>
    </source>
</evidence>
<dbReference type="Proteomes" id="UP000189941">
    <property type="component" value="Unassembled WGS sequence"/>
</dbReference>
<dbReference type="Pfam" id="PF13218">
    <property type="entry name" value="DUF4026_N"/>
    <property type="match status" value="1"/>
</dbReference>
<protein>
    <recommendedName>
        <fullName evidence="5">DUF2314 domain-containing protein</fullName>
    </recommendedName>
</protein>
<evidence type="ECO:0000313" key="4">
    <source>
        <dbReference type="Proteomes" id="UP000189941"/>
    </source>
</evidence>
<proteinExistence type="predicted"/>
<dbReference type="OrthoDB" id="1846902at2"/>
<dbReference type="InterPro" id="IPR053886">
    <property type="entry name" value="DUF4026_middle"/>
</dbReference>
<name>A0A1T4JMD8_9LACT</name>
<dbReference type="InterPro" id="IPR025102">
    <property type="entry name" value="DUF4026_N"/>
</dbReference>
<evidence type="ECO:0000259" key="2">
    <source>
        <dbReference type="Pfam" id="PF22789"/>
    </source>
</evidence>
<gene>
    <name evidence="3" type="ORF">SAMN02746011_00178</name>
</gene>
<dbReference type="Pfam" id="PF22789">
    <property type="entry name" value="DUF4026_C"/>
    <property type="match status" value="1"/>
</dbReference>
<feature type="domain" description="DUF4026" evidence="1">
    <location>
        <begin position="22"/>
        <end position="168"/>
    </location>
</feature>
<accession>A0A1T4JMD8</accession>
<dbReference type="AlphaFoldDB" id="A0A1T4JMD8"/>
<feature type="domain" description="DUF4026" evidence="2">
    <location>
        <begin position="176"/>
        <end position="288"/>
    </location>
</feature>
<dbReference type="EMBL" id="FUWO01000001">
    <property type="protein sequence ID" value="SJZ31360.1"/>
    <property type="molecule type" value="Genomic_DNA"/>
</dbReference>
<keyword evidence="4" id="KW-1185">Reference proteome</keyword>
<organism evidence="3 4">
    <name type="scientific">Globicatella sulfidifaciens DSM 15739</name>
    <dbReference type="NCBI Taxonomy" id="1121925"/>
    <lineage>
        <taxon>Bacteria</taxon>
        <taxon>Bacillati</taxon>
        <taxon>Bacillota</taxon>
        <taxon>Bacilli</taxon>
        <taxon>Lactobacillales</taxon>
        <taxon>Aerococcaceae</taxon>
        <taxon>Globicatella</taxon>
    </lineage>
</organism>
<evidence type="ECO:0008006" key="5">
    <source>
        <dbReference type="Google" id="ProtNLM"/>
    </source>
</evidence>